<evidence type="ECO:0000313" key="16">
    <source>
        <dbReference type="EMBL" id="BDR58332.1"/>
    </source>
</evidence>
<dbReference type="Gene3D" id="3.90.1150.50">
    <property type="entry name" value="Transcription-repair-coupling factor, D7 domain"/>
    <property type="match status" value="1"/>
</dbReference>
<protein>
    <recommendedName>
        <fullName evidence="12 13">Transcription-repair-coupling factor</fullName>
        <shortName evidence="13">TRCF</shortName>
        <ecNumber evidence="13">3.6.4.-</ecNumber>
    </recommendedName>
</protein>
<dbReference type="InterPro" id="IPR037235">
    <property type="entry name" value="TRCF-like_C_D7"/>
</dbReference>
<evidence type="ECO:0000256" key="12">
    <source>
        <dbReference type="ARBA" id="ARBA00070128"/>
    </source>
</evidence>
<dbReference type="InterPro" id="IPR001650">
    <property type="entry name" value="Helicase_C-like"/>
</dbReference>
<keyword evidence="17" id="KW-1185">Reference proteome</keyword>
<sequence>MKINNNIFAFLEKNGFFSTIDESLKQTGRHLFTGVQGSISTLILSRDVFLHDDQTFVLVPTMDEANSLMDELSNFVNNDEIYVFPAEEVLFSQDLTSSPENQRARTLFMQALVLGQKGVFFLTPESLIRTITGPTDFKAAGFSLNFNSKISLEELVEKLNQAGLKRVAQVEKIGEYAVRGDIIDFYTFGEDHPIRLELFDTEVDSIRAFDLDTQRSLDQITNAQVTPVTDRIIKQKDIDNFLNSKESSELKNYLKEYLNSEHPLFNFPYLEKIIGNQTILNYLPKSATFFIFEYAHILDLLGGIDDQLVQLKDNLNQENHYFKSDFCERSVVDLIRGLKNRQVFLANIKRGIGRISFKSVHNIISRAAPNFVDRLPAFEMFLDESTAQNRTLILSLPEKSQRETLKKIAADLDLTVVEDNIVAHKINLVNDSFSRGFDLIDENITLISQNDLFTTKKKRRRRSNFLDKNSRKITNFSELKVGDYLVHIHHGIGRFVGMTTETRGGVSRDYITIQFAGSGKLYVPINQIQFIQKYQSDNGIAPKLNKLGSAEWRKTQQKVANKIDDMADELIERYADRQAKKGFAFSPRSSYEVEFAEAFPYVETPDQSRSIEEVLSDMEKSIPMDRLLVGDVGFGKTEVAMRAAFKAVLDHKQVAVLAPTTILVDQHYNSFIDRFRNFPVSIEMISRFRTTKEIKEVIKKVKAGQVDIVIGTHRLLSKDVSFSDLGLLIVDEEQRFGVRHKERLKELKSNVDVLTLTATPIPRTLQLATLGIMDLSLIETPPPDRYPVMTYVSEFSIDLIKDAIRRELQRNGQVFYLHNRVSDIEGTVSFLKGLFSDAEVGFVDGQMTETQLENTMLDFMEGRFDILVTTTIIEIGVDIANANTMIIENADHFGLSTLYQLRGRIGRSNRMAYAYLTYRADRSISETSEKRLSAIRDFTELGSGYKLAMTDLSIRGAGNILGKEQHGFINAVGFDLFLAMLTDAVQQKMGRVNRYQTKSVVELDWSNYISDEYITDRSEKIEMYQRILHAKTDQEVDELLDEMIDRFGEPPVSVLNLLNTARIKIQADMAGITKITSIRDQIRIIFSSVMTKVVDQKVLAKIIFEAKWKIKLSLDDQRYNILIENSNDQITSAEFLGFITKIRELVVEKESET</sequence>
<comment type="similarity">
    <text evidence="11 13">In the C-terminal section; belongs to the helicase family. RecG subfamily.</text>
</comment>
<accession>A0AAU9DMU8</accession>
<dbReference type="Gene3D" id="3.40.50.11180">
    <property type="match status" value="1"/>
</dbReference>
<dbReference type="KEGG" id="xap:XA3_07730"/>
<evidence type="ECO:0000256" key="5">
    <source>
        <dbReference type="ARBA" id="ARBA00022801"/>
    </source>
</evidence>
<dbReference type="RefSeq" id="WP_317636245.1">
    <property type="nucleotide sequence ID" value="NZ_AP026802.1"/>
</dbReference>
<dbReference type="GO" id="GO:0000716">
    <property type="term" value="P:transcription-coupled nucleotide-excision repair, DNA damage recognition"/>
    <property type="evidence" value="ECO:0007669"/>
    <property type="project" value="UniProtKB-UniRule"/>
</dbReference>
<dbReference type="PROSITE" id="PS51192">
    <property type="entry name" value="HELICASE_ATP_BIND_1"/>
    <property type="match status" value="1"/>
</dbReference>
<dbReference type="PANTHER" id="PTHR47964:SF1">
    <property type="entry name" value="ATP-DEPENDENT DNA HELICASE HOMOLOG RECG, CHLOROPLASTIC"/>
    <property type="match status" value="1"/>
</dbReference>
<dbReference type="Pfam" id="PF02559">
    <property type="entry name" value="CarD_TRCF_RID"/>
    <property type="match status" value="1"/>
</dbReference>
<organism evidence="16 17">
    <name type="scientific">Xylocopilactobacillus apicola</name>
    <dbReference type="NCBI Taxonomy" id="2932184"/>
    <lineage>
        <taxon>Bacteria</taxon>
        <taxon>Bacillati</taxon>
        <taxon>Bacillota</taxon>
        <taxon>Bacilli</taxon>
        <taxon>Lactobacillales</taxon>
        <taxon>Lactobacillaceae</taxon>
        <taxon>Xylocopilactobacillus</taxon>
    </lineage>
</organism>
<dbReference type="NCBIfam" id="TIGR00580">
    <property type="entry name" value="mfd"/>
    <property type="match status" value="1"/>
</dbReference>
<evidence type="ECO:0000313" key="17">
    <source>
        <dbReference type="Proteomes" id="UP001321861"/>
    </source>
</evidence>
<evidence type="ECO:0000256" key="6">
    <source>
        <dbReference type="ARBA" id="ARBA00022806"/>
    </source>
</evidence>
<dbReference type="InterPro" id="IPR003711">
    <property type="entry name" value="CarD-like/TRCF_RID"/>
</dbReference>
<keyword evidence="5 13" id="KW-0378">Hydrolase</keyword>
<reference evidence="16 17" key="1">
    <citation type="journal article" date="2023" name="Microbiol. Spectr.">
        <title>Symbiosis of Carpenter Bees with Uncharacterized Lactic Acid Bacteria Showing NAD Auxotrophy.</title>
        <authorList>
            <person name="Kawasaki S."/>
            <person name="Ozawa K."/>
            <person name="Mori T."/>
            <person name="Yamamoto A."/>
            <person name="Ito M."/>
            <person name="Ohkuma M."/>
            <person name="Sakamoto M."/>
            <person name="Matsutani M."/>
        </authorList>
    </citation>
    <scope>NUCLEOTIDE SEQUENCE [LARGE SCALE GENOMIC DNA]</scope>
    <source>
        <strain evidence="16 17">XA3</strain>
    </source>
</reference>
<dbReference type="InterPro" id="IPR011545">
    <property type="entry name" value="DEAD/DEAH_box_helicase_dom"/>
</dbReference>
<evidence type="ECO:0000256" key="1">
    <source>
        <dbReference type="ARBA" id="ARBA00004496"/>
    </source>
</evidence>
<dbReference type="Pfam" id="PF17757">
    <property type="entry name" value="UvrB_inter"/>
    <property type="match status" value="1"/>
</dbReference>
<evidence type="ECO:0000256" key="10">
    <source>
        <dbReference type="ARBA" id="ARBA00061104"/>
    </source>
</evidence>
<keyword evidence="7 13" id="KW-0067">ATP-binding</keyword>
<dbReference type="Gene3D" id="3.30.2060.10">
    <property type="entry name" value="Penicillin-binding protein 1b domain"/>
    <property type="match status" value="1"/>
</dbReference>
<evidence type="ECO:0000256" key="11">
    <source>
        <dbReference type="ARBA" id="ARBA00061399"/>
    </source>
</evidence>
<feature type="domain" description="Helicase ATP-binding" evidence="14">
    <location>
        <begin position="617"/>
        <end position="778"/>
    </location>
</feature>
<dbReference type="AlphaFoldDB" id="A0AAU9DMU8"/>
<dbReference type="SMART" id="SM00487">
    <property type="entry name" value="DEXDc"/>
    <property type="match status" value="1"/>
</dbReference>
<dbReference type="SMART" id="SM01058">
    <property type="entry name" value="CarD_TRCF"/>
    <property type="match status" value="1"/>
</dbReference>
<dbReference type="GO" id="GO:0003684">
    <property type="term" value="F:damaged DNA binding"/>
    <property type="evidence" value="ECO:0007669"/>
    <property type="project" value="InterPro"/>
</dbReference>
<dbReference type="EMBL" id="AP026802">
    <property type="protein sequence ID" value="BDR58332.1"/>
    <property type="molecule type" value="Genomic_DNA"/>
</dbReference>
<dbReference type="InterPro" id="IPR041471">
    <property type="entry name" value="UvrB_inter"/>
</dbReference>
<dbReference type="FunFam" id="3.40.50.300:FF:000546">
    <property type="entry name" value="Transcription-repair-coupling factor"/>
    <property type="match status" value="1"/>
</dbReference>
<dbReference type="Proteomes" id="UP001321861">
    <property type="component" value="Chromosome"/>
</dbReference>
<dbReference type="InterPro" id="IPR027417">
    <property type="entry name" value="P-loop_NTPase"/>
</dbReference>
<dbReference type="SMART" id="SM00490">
    <property type="entry name" value="HELICc"/>
    <property type="match status" value="1"/>
</dbReference>
<dbReference type="GO" id="GO:0005524">
    <property type="term" value="F:ATP binding"/>
    <property type="evidence" value="ECO:0007669"/>
    <property type="project" value="UniProtKB-UniRule"/>
</dbReference>
<evidence type="ECO:0000256" key="2">
    <source>
        <dbReference type="ARBA" id="ARBA00022490"/>
    </source>
</evidence>
<keyword evidence="4 13" id="KW-0227">DNA damage</keyword>
<keyword evidence="2 13" id="KW-0963">Cytoplasm</keyword>
<dbReference type="SMART" id="SM00982">
    <property type="entry name" value="TRCF"/>
    <property type="match status" value="1"/>
</dbReference>
<dbReference type="Gene3D" id="3.40.50.300">
    <property type="entry name" value="P-loop containing nucleotide triphosphate hydrolases"/>
    <property type="match status" value="2"/>
</dbReference>
<dbReference type="InterPro" id="IPR036101">
    <property type="entry name" value="CarD-like/TRCF_RID_sf"/>
</dbReference>
<evidence type="ECO:0000259" key="14">
    <source>
        <dbReference type="PROSITE" id="PS51192"/>
    </source>
</evidence>
<dbReference type="EC" id="3.6.4.-" evidence="13"/>
<proteinExistence type="inferred from homology"/>
<keyword evidence="3 13" id="KW-0547">Nucleotide-binding</keyword>
<dbReference type="GO" id="GO:0006355">
    <property type="term" value="P:regulation of DNA-templated transcription"/>
    <property type="evidence" value="ECO:0007669"/>
    <property type="project" value="UniProtKB-UniRule"/>
</dbReference>
<dbReference type="InterPro" id="IPR005118">
    <property type="entry name" value="TRCF_C"/>
</dbReference>
<evidence type="ECO:0000256" key="7">
    <source>
        <dbReference type="ARBA" id="ARBA00022840"/>
    </source>
</evidence>
<dbReference type="SUPFAM" id="SSF52540">
    <property type="entry name" value="P-loop containing nucleoside triphosphate hydrolases"/>
    <property type="match status" value="4"/>
</dbReference>
<dbReference type="HAMAP" id="MF_00969">
    <property type="entry name" value="TRCF"/>
    <property type="match status" value="1"/>
</dbReference>
<dbReference type="InterPro" id="IPR004576">
    <property type="entry name" value="Mfd"/>
</dbReference>
<evidence type="ECO:0000256" key="3">
    <source>
        <dbReference type="ARBA" id="ARBA00022741"/>
    </source>
</evidence>
<dbReference type="GO" id="GO:0003678">
    <property type="term" value="F:DNA helicase activity"/>
    <property type="evidence" value="ECO:0007669"/>
    <property type="project" value="TreeGrafter"/>
</dbReference>
<dbReference type="Pfam" id="PF03461">
    <property type="entry name" value="TRCF"/>
    <property type="match status" value="1"/>
</dbReference>
<comment type="similarity">
    <text evidence="10 13">In the N-terminal section; belongs to the UvrB family.</text>
</comment>
<evidence type="ECO:0000259" key="15">
    <source>
        <dbReference type="PROSITE" id="PS51194"/>
    </source>
</evidence>
<feature type="domain" description="Helicase C-terminal" evidence="15">
    <location>
        <begin position="799"/>
        <end position="953"/>
    </location>
</feature>
<dbReference type="PANTHER" id="PTHR47964">
    <property type="entry name" value="ATP-DEPENDENT DNA HELICASE HOMOLOG RECG, CHLOROPLASTIC"/>
    <property type="match status" value="1"/>
</dbReference>
<dbReference type="CDD" id="cd17991">
    <property type="entry name" value="DEXHc_TRCF"/>
    <property type="match status" value="1"/>
</dbReference>
<name>A0AAU9DMU8_9LACO</name>
<dbReference type="InterPro" id="IPR014001">
    <property type="entry name" value="Helicase_ATP-bd"/>
</dbReference>
<dbReference type="Pfam" id="PF00270">
    <property type="entry name" value="DEAD"/>
    <property type="match status" value="1"/>
</dbReference>
<keyword evidence="8 13" id="KW-0238">DNA-binding</keyword>
<evidence type="ECO:0000256" key="4">
    <source>
        <dbReference type="ARBA" id="ARBA00022763"/>
    </source>
</evidence>
<dbReference type="Pfam" id="PF00271">
    <property type="entry name" value="Helicase_C"/>
    <property type="match status" value="1"/>
</dbReference>
<evidence type="ECO:0000256" key="13">
    <source>
        <dbReference type="HAMAP-Rule" id="MF_00969"/>
    </source>
</evidence>
<dbReference type="InterPro" id="IPR047112">
    <property type="entry name" value="RecG/Mfd"/>
</dbReference>
<dbReference type="GO" id="GO:0005737">
    <property type="term" value="C:cytoplasm"/>
    <property type="evidence" value="ECO:0007669"/>
    <property type="project" value="UniProtKB-SubCell"/>
</dbReference>
<evidence type="ECO:0000256" key="8">
    <source>
        <dbReference type="ARBA" id="ARBA00023125"/>
    </source>
</evidence>
<comment type="function">
    <text evidence="13">Couples transcription and DNA repair by recognizing RNA polymerase (RNAP) stalled at DNA lesions. Mediates ATP-dependent release of RNAP and its truncated transcript from the DNA, and recruitment of nucleotide excision repair machinery to the damaged site.</text>
</comment>
<dbReference type="SUPFAM" id="SSF141259">
    <property type="entry name" value="CarD-like"/>
    <property type="match status" value="1"/>
</dbReference>
<dbReference type="GO" id="GO:0016787">
    <property type="term" value="F:hydrolase activity"/>
    <property type="evidence" value="ECO:0007669"/>
    <property type="project" value="UniProtKB-KW"/>
</dbReference>
<dbReference type="PROSITE" id="PS51194">
    <property type="entry name" value="HELICASE_CTER"/>
    <property type="match status" value="1"/>
</dbReference>
<dbReference type="Gene3D" id="2.40.10.170">
    <property type="match status" value="1"/>
</dbReference>
<dbReference type="SUPFAM" id="SSF143517">
    <property type="entry name" value="TRCF domain-like"/>
    <property type="match status" value="1"/>
</dbReference>
<keyword evidence="6" id="KW-0347">Helicase</keyword>
<gene>
    <name evidence="13 16" type="primary">mfd</name>
    <name evidence="16" type="ORF">XA3_07730</name>
</gene>
<keyword evidence="9 13" id="KW-0234">DNA repair</keyword>
<comment type="subcellular location">
    <subcellularLocation>
        <location evidence="1 13">Cytoplasm</location>
    </subcellularLocation>
</comment>
<evidence type="ECO:0000256" key="9">
    <source>
        <dbReference type="ARBA" id="ARBA00023204"/>
    </source>
</evidence>